<dbReference type="InterPro" id="IPR017972">
    <property type="entry name" value="Cyt_P450_CS"/>
</dbReference>
<dbReference type="PRINTS" id="PR00385">
    <property type="entry name" value="P450"/>
</dbReference>
<evidence type="ECO:0000256" key="5">
    <source>
        <dbReference type="ARBA" id="ARBA00023004"/>
    </source>
</evidence>
<dbReference type="InterPro" id="IPR047146">
    <property type="entry name" value="Cyt_P450_E_CYP52_fungi"/>
</dbReference>
<sequence>MLAAFLAAFSILTVPITVKVISLCSKEKQLSKFDGCQDPPCERPYDYFGVVNIIAATRHLLNKTALANTVDRFRTYGETYVTRFLDQRIFLTCDPRNIKHVLVSRFIDYDSSTVRVHLFLPITEHGIFAVDGPEWKRARNVYRNVFSRTRSIIDLNVQERQFQRFLHRIPPTGEPFDLQALFLKLTLDLTTAFALGESVDSLSPSQSDEKKQMVQSLLYAKKIIARDGFLGPLRLLFGRRDFYRACSDVHRYVERRIEGVIEEKRQQGEDGGLEKHLKGFNLLQALADNTDNVLELRDGVISIMIAGIDSVASLLSATFWLLARDERVFAKLRASVLDSFGQELPNYDQLKGLTYLRHVFQEAMRVYPPVPFNARIANKDSTLLYGGGGDGNSSVLVKKGDKVIFSSWASHRSLKTFGEDSHEFRPERWEHLTAEELMGYIPFNSGPRACPGQQYAMMEASYAAVRILQNFSEVKNRDPRGWTEHIALSLSNGNGVLVELVRKSEVQNVT</sequence>
<evidence type="ECO:0000256" key="9">
    <source>
        <dbReference type="SAM" id="SignalP"/>
    </source>
</evidence>
<dbReference type="Pfam" id="PF00067">
    <property type="entry name" value="p450"/>
    <property type="match status" value="1"/>
</dbReference>
<dbReference type="GO" id="GO:0004497">
    <property type="term" value="F:monooxygenase activity"/>
    <property type="evidence" value="ECO:0007669"/>
    <property type="project" value="UniProtKB-KW"/>
</dbReference>
<dbReference type="SUPFAM" id="SSF48264">
    <property type="entry name" value="Cytochrome P450"/>
    <property type="match status" value="1"/>
</dbReference>
<feature type="signal peptide" evidence="9">
    <location>
        <begin position="1"/>
        <end position="18"/>
    </location>
</feature>
<reference evidence="11" key="1">
    <citation type="submission" date="2017-03" db="EMBL/GenBank/DDBJ databases">
        <authorList>
            <person name="Sharma R."/>
            <person name="Thines M."/>
        </authorList>
    </citation>
    <scope>NUCLEOTIDE SEQUENCE [LARGE SCALE GENOMIC DNA]</scope>
</reference>
<comment type="cofactor">
    <cofactor evidence="1 7">
        <name>heme</name>
        <dbReference type="ChEBI" id="CHEBI:30413"/>
    </cofactor>
</comment>
<dbReference type="Proteomes" id="UP000192927">
    <property type="component" value="Unassembled WGS sequence"/>
</dbReference>
<evidence type="ECO:0000313" key="10">
    <source>
        <dbReference type="EMBL" id="SLM36281.1"/>
    </source>
</evidence>
<dbReference type="GO" id="GO:0005506">
    <property type="term" value="F:iron ion binding"/>
    <property type="evidence" value="ECO:0007669"/>
    <property type="project" value="InterPro"/>
</dbReference>
<evidence type="ECO:0000256" key="2">
    <source>
        <dbReference type="ARBA" id="ARBA00010617"/>
    </source>
</evidence>
<dbReference type="PANTHER" id="PTHR24287:SF17">
    <property type="entry name" value="P450, PUTATIVE (EUROFUNG)-RELATED"/>
    <property type="match status" value="1"/>
</dbReference>
<evidence type="ECO:0000256" key="8">
    <source>
        <dbReference type="RuleBase" id="RU000461"/>
    </source>
</evidence>
<organism evidence="10 11">
    <name type="scientific">Lasallia pustulata</name>
    <dbReference type="NCBI Taxonomy" id="136370"/>
    <lineage>
        <taxon>Eukaryota</taxon>
        <taxon>Fungi</taxon>
        <taxon>Dikarya</taxon>
        <taxon>Ascomycota</taxon>
        <taxon>Pezizomycotina</taxon>
        <taxon>Lecanoromycetes</taxon>
        <taxon>OSLEUM clade</taxon>
        <taxon>Umbilicariomycetidae</taxon>
        <taxon>Umbilicariales</taxon>
        <taxon>Umbilicariaceae</taxon>
        <taxon>Lasallia</taxon>
    </lineage>
</organism>
<accession>A0A1W5CZP3</accession>
<dbReference type="GO" id="GO:0020037">
    <property type="term" value="F:heme binding"/>
    <property type="evidence" value="ECO:0007669"/>
    <property type="project" value="InterPro"/>
</dbReference>
<feature type="binding site" description="axial binding residue" evidence="7">
    <location>
        <position position="450"/>
    </location>
    <ligand>
        <name>heme</name>
        <dbReference type="ChEBI" id="CHEBI:30413"/>
    </ligand>
    <ligandPart>
        <name>Fe</name>
        <dbReference type="ChEBI" id="CHEBI:18248"/>
    </ligandPart>
</feature>
<protein>
    <submittedName>
        <fullName evidence="10">Cytochrome p450 oxidoreductase alkane</fullName>
    </submittedName>
</protein>
<comment type="similarity">
    <text evidence="2 8">Belongs to the cytochrome P450 family.</text>
</comment>
<dbReference type="GO" id="GO:0016705">
    <property type="term" value="F:oxidoreductase activity, acting on paired donors, with incorporation or reduction of molecular oxygen"/>
    <property type="evidence" value="ECO:0007669"/>
    <property type="project" value="InterPro"/>
</dbReference>
<evidence type="ECO:0000256" key="4">
    <source>
        <dbReference type="ARBA" id="ARBA00023002"/>
    </source>
</evidence>
<keyword evidence="9" id="KW-0732">Signal</keyword>
<dbReference type="PROSITE" id="PS00086">
    <property type="entry name" value="CYTOCHROME_P450"/>
    <property type="match status" value="1"/>
</dbReference>
<keyword evidence="5 7" id="KW-0408">Iron</keyword>
<evidence type="ECO:0000256" key="3">
    <source>
        <dbReference type="ARBA" id="ARBA00022723"/>
    </source>
</evidence>
<dbReference type="PANTHER" id="PTHR24287">
    <property type="entry name" value="P450, PUTATIVE (EUROFUNG)-RELATED"/>
    <property type="match status" value="1"/>
</dbReference>
<evidence type="ECO:0000256" key="6">
    <source>
        <dbReference type="ARBA" id="ARBA00023033"/>
    </source>
</evidence>
<dbReference type="Gene3D" id="1.10.630.10">
    <property type="entry name" value="Cytochrome P450"/>
    <property type="match status" value="1"/>
</dbReference>
<keyword evidence="6 8" id="KW-0503">Monooxygenase</keyword>
<evidence type="ECO:0000256" key="7">
    <source>
        <dbReference type="PIRSR" id="PIRSR602401-1"/>
    </source>
</evidence>
<keyword evidence="4 8" id="KW-0560">Oxidoreductase</keyword>
<dbReference type="PRINTS" id="PR00463">
    <property type="entry name" value="EP450I"/>
</dbReference>
<dbReference type="AlphaFoldDB" id="A0A1W5CZP3"/>
<evidence type="ECO:0000313" key="11">
    <source>
        <dbReference type="Proteomes" id="UP000192927"/>
    </source>
</evidence>
<name>A0A1W5CZP3_9LECA</name>
<dbReference type="CDD" id="cd11063">
    <property type="entry name" value="CYP52"/>
    <property type="match status" value="1"/>
</dbReference>
<keyword evidence="7 8" id="KW-0349">Heme</keyword>
<proteinExistence type="inferred from homology"/>
<evidence type="ECO:0000256" key="1">
    <source>
        <dbReference type="ARBA" id="ARBA00001971"/>
    </source>
</evidence>
<feature type="chain" id="PRO_5013048850" evidence="9">
    <location>
        <begin position="19"/>
        <end position="510"/>
    </location>
</feature>
<keyword evidence="11" id="KW-1185">Reference proteome</keyword>
<keyword evidence="3 7" id="KW-0479">Metal-binding</keyword>
<dbReference type="InterPro" id="IPR001128">
    <property type="entry name" value="Cyt_P450"/>
</dbReference>
<dbReference type="EMBL" id="FWEW01001019">
    <property type="protein sequence ID" value="SLM36281.1"/>
    <property type="molecule type" value="Genomic_DNA"/>
</dbReference>
<dbReference type="InterPro" id="IPR002401">
    <property type="entry name" value="Cyt_P450_E_grp-I"/>
</dbReference>
<dbReference type="InterPro" id="IPR036396">
    <property type="entry name" value="Cyt_P450_sf"/>
</dbReference>